<sequence>MNQGGVQHLAPPQHNYLHLSDNNPSPLRHVRSDRNIGGAPGLGRSATLNQINKASASASGLGFEFGNNVEVLRQSCRMAQNHNWSGVDFTQFQDLIENMQQADQKNWEIDQQSMDNLCCSLNTFFRRTGVMPDQSHSASAGHAHISQQQQHMPHGHPSNHHSNAMTSPINLRQSNVAPPPKYNATDSQQDDIDDNFDWDSIC</sequence>
<dbReference type="GO" id="GO:0005634">
    <property type="term" value="C:nucleus"/>
    <property type="evidence" value="ECO:0007669"/>
    <property type="project" value="TreeGrafter"/>
</dbReference>
<dbReference type="GO" id="GO:0000978">
    <property type="term" value="F:RNA polymerase II cis-regulatory region sequence-specific DNA binding"/>
    <property type="evidence" value="ECO:0007669"/>
    <property type="project" value="TreeGrafter"/>
</dbReference>
<evidence type="ECO:0000256" key="3">
    <source>
        <dbReference type="ARBA" id="ARBA00023242"/>
    </source>
</evidence>
<dbReference type="InterPro" id="IPR045912">
    <property type="entry name" value="FOXJ2/3-like"/>
</dbReference>
<feature type="compositionally biased region" description="Low complexity" evidence="4">
    <location>
        <begin position="134"/>
        <end position="151"/>
    </location>
</feature>
<feature type="compositionally biased region" description="Polar residues" evidence="4">
    <location>
        <begin position="160"/>
        <end position="176"/>
    </location>
</feature>
<protein>
    <submittedName>
        <fullName evidence="5">Transcription factor protein</fullName>
    </submittedName>
</protein>
<evidence type="ECO:0000256" key="2">
    <source>
        <dbReference type="ARBA" id="ARBA00023163"/>
    </source>
</evidence>
<feature type="region of interest" description="Disordered" evidence="4">
    <location>
        <begin position="132"/>
        <end position="202"/>
    </location>
</feature>
<reference evidence="5" key="1">
    <citation type="submission" date="2020-04" db="EMBL/GenBank/DDBJ databases">
        <authorList>
            <person name="Neveu A P."/>
        </authorList>
    </citation>
    <scope>NUCLEOTIDE SEQUENCE</scope>
    <source>
        <tissue evidence="5">Whole embryo</tissue>
    </source>
</reference>
<dbReference type="AlphaFoldDB" id="A0A6F9DEX8"/>
<dbReference type="GO" id="GO:0000981">
    <property type="term" value="F:DNA-binding transcription factor activity, RNA polymerase II-specific"/>
    <property type="evidence" value="ECO:0007669"/>
    <property type="project" value="TreeGrafter"/>
</dbReference>
<dbReference type="PANTHER" id="PTHR46078:SF2">
    <property type="entry name" value="FORK-HEAD DOMAIN-CONTAINING PROTEIN"/>
    <property type="match status" value="1"/>
</dbReference>
<dbReference type="EMBL" id="LR785827">
    <property type="protein sequence ID" value="CAB3254103.1"/>
    <property type="molecule type" value="mRNA"/>
</dbReference>
<feature type="region of interest" description="Disordered" evidence="4">
    <location>
        <begin position="1"/>
        <end position="25"/>
    </location>
</feature>
<evidence type="ECO:0000256" key="1">
    <source>
        <dbReference type="ARBA" id="ARBA00023015"/>
    </source>
</evidence>
<feature type="compositionally biased region" description="Acidic residues" evidence="4">
    <location>
        <begin position="188"/>
        <end position="202"/>
    </location>
</feature>
<keyword evidence="3" id="KW-0539">Nucleus</keyword>
<accession>A0A6F9DEX8</accession>
<evidence type="ECO:0000256" key="4">
    <source>
        <dbReference type="SAM" id="MobiDB-lite"/>
    </source>
</evidence>
<dbReference type="PANTHER" id="PTHR46078">
    <property type="entry name" value="FORKHEAD BOX PROTEIN J2 FAMILY MEMBER"/>
    <property type="match status" value="1"/>
</dbReference>
<keyword evidence="2" id="KW-0804">Transcription</keyword>
<keyword evidence="1" id="KW-0805">Transcription regulation</keyword>
<organism evidence="5">
    <name type="scientific">Phallusia mammillata</name>
    <dbReference type="NCBI Taxonomy" id="59560"/>
    <lineage>
        <taxon>Eukaryota</taxon>
        <taxon>Metazoa</taxon>
        <taxon>Chordata</taxon>
        <taxon>Tunicata</taxon>
        <taxon>Ascidiacea</taxon>
        <taxon>Phlebobranchia</taxon>
        <taxon>Ascidiidae</taxon>
        <taxon>Phallusia</taxon>
    </lineage>
</organism>
<name>A0A6F9DEX8_9ASCI</name>
<evidence type="ECO:0000313" key="5">
    <source>
        <dbReference type="EMBL" id="CAB3254103.1"/>
    </source>
</evidence>
<proteinExistence type="evidence at transcript level"/>
<gene>
    <name evidence="5" type="primary">Hr-004</name>
</gene>